<proteinExistence type="predicted"/>
<dbReference type="AlphaFoldDB" id="A0A8J2ZEH9"/>
<reference evidence="1 2" key="1">
    <citation type="journal article" date="2014" name="Int. J. Syst. Evol. Microbiol.">
        <title>Complete genome sequence of Corynebacterium casei LMG S-19264T (=DSM 44701T), isolated from a smear-ripened cheese.</title>
        <authorList>
            <consortium name="US DOE Joint Genome Institute (JGI-PGF)"/>
            <person name="Walter F."/>
            <person name="Albersmeier A."/>
            <person name="Kalinowski J."/>
            <person name="Ruckert C."/>
        </authorList>
    </citation>
    <scope>NUCLEOTIDE SEQUENCE [LARGE SCALE GENOMIC DNA]</scope>
    <source>
        <strain evidence="1 2">CGMCC 1.16330</strain>
    </source>
</reference>
<comment type="caution">
    <text evidence="1">The sequence shown here is derived from an EMBL/GenBank/DDBJ whole genome shotgun (WGS) entry which is preliminary data.</text>
</comment>
<keyword evidence="2" id="KW-1185">Reference proteome</keyword>
<sequence>MSEQHAAATASEIAAILGPTDEVVIADILRTGASAAEVQEAFARLEADDAVGRSARRGASARVVEVMAILEAAQIRPEEG</sequence>
<accession>A0A8J2ZEH9</accession>
<dbReference type="Proteomes" id="UP000597507">
    <property type="component" value="Unassembled WGS sequence"/>
</dbReference>
<dbReference type="RefSeq" id="WP_188902778.1">
    <property type="nucleotide sequence ID" value="NZ_BMKS01000014.1"/>
</dbReference>
<evidence type="ECO:0000313" key="1">
    <source>
        <dbReference type="EMBL" id="GGG45394.1"/>
    </source>
</evidence>
<dbReference type="EMBL" id="BMKS01000014">
    <property type="protein sequence ID" value="GGG45394.1"/>
    <property type="molecule type" value="Genomic_DNA"/>
</dbReference>
<evidence type="ECO:0000313" key="2">
    <source>
        <dbReference type="Proteomes" id="UP000597507"/>
    </source>
</evidence>
<gene>
    <name evidence="1" type="ORF">GCM10010964_35980</name>
</gene>
<name>A0A8J2ZEH9_9PROT</name>
<organism evidence="1 2">
    <name type="scientific">Caldovatus sediminis</name>
    <dbReference type="NCBI Taxonomy" id="2041189"/>
    <lineage>
        <taxon>Bacteria</taxon>
        <taxon>Pseudomonadati</taxon>
        <taxon>Pseudomonadota</taxon>
        <taxon>Alphaproteobacteria</taxon>
        <taxon>Acetobacterales</taxon>
        <taxon>Roseomonadaceae</taxon>
        <taxon>Caldovatus</taxon>
    </lineage>
</organism>
<protein>
    <submittedName>
        <fullName evidence="1">Uncharacterized protein</fullName>
    </submittedName>
</protein>